<gene>
    <name evidence="7" type="ORF">KP79_PYT24624</name>
</gene>
<dbReference type="GO" id="GO:0032039">
    <property type="term" value="C:integrator complex"/>
    <property type="evidence" value="ECO:0007669"/>
    <property type="project" value="InterPro"/>
</dbReference>
<comment type="subcellular location">
    <subcellularLocation>
        <location evidence="2">Cytoplasm</location>
    </subcellularLocation>
    <subcellularLocation>
        <location evidence="1">Nucleus</location>
    </subcellularLocation>
</comment>
<evidence type="ECO:0000256" key="4">
    <source>
        <dbReference type="ARBA" id="ARBA00022490"/>
    </source>
</evidence>
<sequence>MKLTCLSANPSKPCFILHFKGVTFMLDCGLDVREILKFLPLPVVHNARLSKLKGWTSSDDKSEENAMLEQELKQCGGNVFVDGMIEFSIPEVSITDLSQVDAILISNHNTILALPYITEYTGFKGIVYCTDPTLQIGRQYMDELVTYIERTPKTKVCTQWKADNILKLLPSFLSDTVRPRMWKKCYTRHDVNSSLARVQVVGYNERRDIYGALTVLACSSGYSIGSCNWVITSEYEKICYVAGTSTLTTHPKPVDQAPLKNSDLLILGCLTQTPTVNPDAMIGEFCVNAAVTLKNGGNVLVPCYPSGITYDLFECLSGHLDTCGLSTIPMYFLSPVSDSVLAYSNIFAEWLSTAKQSRVYLPEPPFPHAELVTLGRLKHFNNIHDGLNSDFRTPCIVFTGHPSLRMGDVVHFIEMWGKSSGNTIIFTEPDFPYLDALAPYQPMQMRVCYCPIDTSLNFGQANKLIKELKPTHLVVAESYTQPPVSMPHRTEFVIEWEPGPLTYKRGEIVSLPIKRQFESVELSSELAASLEPSEVKPGTSLCMITASLVVKDNKYLLKPLSSETLSTKRRADGTLIRPKSYIWGKLNIQSFVDALTKQGITDIKVESTGEDGSIIHLSNDDTLIQVESDSTHIICEGEEAVRTKLRDTLLKCLHKL</sequence>
<keyword evidence="8" id="KW-1185">Reference proteome</keyword>
<evidence type="ECO:0000256" key="5">
    <source>
        <dbReference type="ARBA" id="ARBA00023242"/>
    </source>
</evidence>
<dbReference type="GO" id="GO:0034472">
    <property type="term" value="P:snRNA 3'-end processing"/>
    <property type="evidence" value="ECO:0007669"/>
    <property type="project" value="TreeGrafter"/>
</dbReference>
<name>A0A210Q567_MIZYE</name>
<keyword evidence="4" id="KW-0963">Cytoplasm</keyword>
<evidence type="ECO:0000256" key="2">
    <source>
        <dbReference type="ARBA" id="ARBA00004496"/>
    </source>
</evidence>
<dbReference type="Proteomes" id="UP000242188">
    <property type="component" value="Unassembled WGS sequence"/>
</dbReference>
<dbReference type="Gene3D" id="3.40.50.10890">
    <property type="match status" value="1"/>
</dbReference>
<dbReference type="Pfam" id="PF10996">
    <property type="entry name" value="Beta-Casp"/>
    <property type="match status" value="1"/>
</dbReference>
<dbReference type="STRING" id="6573.A0A210Q567"/>
<evidence type="ECO:0000313" key="7">
    <source>
        <dbReference type="EMBL" id="OWF43883.1"/>
    </source>
</evidence>
<dbReference type="PANTHER" id="PTHR46094:SF1">
    <property type="entry name" value="INTEGRATOR COMPLEX SUBUNIT 9"/>
    <property type="match status" value="1"/>
</dbReference>
<dbReference type="GO" id="GO:0005737">
    <property type="term" value="C:cytoplasm"/>
    <property type="evidence" value="ECO:0007669"/>
    <property type="project" value="UniProtKB-SubCell"/>
</dbReference>
<dbReference type="InterPro" id="IPR048660">
    <property type="entry name" value="IntS9-like_C"/>
</dbReference>
<dbReference type="InterPro" id="IPR027074">
    <property type="entry name" value="Integrator_9su"/>
</dbReference>
<proteinExistence type="inferred from homology"/>
<dbReference type="EMBL" id="NEDP02004986">
    <property type="protein sequence ID" value="OWF43883.1"/>
    <property type="molecule type" value="Genomic_DNA"/>
</dbReference>
<evidence type="ECO:0000313" key="8">
    <source>
        <dbReference type="Proteomes" id="UP000242188"/>
    </source>
</evidence>
<organism evidence="7 8">
    <name type="scientific">Mizuhopecten yessoensis</name>
    <name type="common">Japanese scallop</name>
    <name type="synonym">Patinopecten yessoensis</name>
    <dbReference type="NCBI Taxonomy" id="6573"/>
    <lineage>
        <taxon>Eukaryota</taxon>
        <taxon>Metazoa</taxon>
        <taxon>Spiralia</taxon>
        <taxon>Lophotrochozoa</taxon>
        <taxon>Mollusca</taxon>
        <taxon>Bivalvia</taxon>
        <taxon>Autobranchia</taxon>
        <taxon>Pteriomorphia</taxon>
        <taxon>Pectinida</taxon>
        <taxon>Pectinoidea</taxon>
        <taxon>Pectinidae</taxon>
        <taxon>Mizuhopecten</taxon>
    </lineage>
</organism>
<dbReference type="InterPro" id="IPR022712">
    <property type="entry name" value="Beta_Casp"/>
</dbReference>
<comment type="caution">
    <text evidence="7">The sequence shown here is derived from an EMBL/GenBank/DDBJ whole genome shotgun (WGS) entry which is preliminary data.</text>
</comment>
<feature type="domain" description="Beta-Casp" evidence="6">
    <location>
        <begin position="309"/>
        <end position="437"/>
    </location>
</feature>
<dbReference type="SMART" id="SM01027">
    <property type="entry name" value="Beta-Casp"/>
    <property type="match status" value="1"/>
</dbReference>
<dbReference type="Gene3D" id="3.60.15.10">
    <property type="entry name" value="Ribonuclease Z/Hydroxyacylglutathione hydrolase-like"/>
    <property type="match status" value="1"/>
</dbReference>
<evidence type="ECO:0000256" key="3">
    <source>
        <dbReference type="ARBA" id="ARBA00006861"/>
    </source>
</evidence>
<evidence type="ECO:0000259" key="6">
    <source>
        <dbReference type="SMART" id="SM01027"/>
    </source>
</evidence>
<dbReference type="InterPro" id="IPR001279">
    <property type="entry name" value="Metallo-B-lactamas"/>
</dbReference>
<keyword evidence="5" id="KW-0539">Nucleus</keyword>
<dbReference type="OrthoDB" id="5600060at2759"/>
<reference evidence="7 8" key="1">
    <citation type="journal article" date="2017" name="Nat. Ecol. Evol.">
        <title>Scallop genome provides insights into evolution of bilaterian karyotype and development.</title>
        <authorList>
            <person name="Wang S."/>
            <person name="Zhang J."/>
            <person name="Jiao W."/>
            <person name="Li J."/>
            <person name="Xun X."/>
            <person name="Sun Y."/>
            <person name="Guo X."/>
            <person name="Huan P."/>
            <person name="Dong B."/>
            <person name="Zhang L."/>
            <person name="Hu X."/>
            <person name="Sun X."/>
            <person name="Wang J."/>
            <person name="Zhao C."/>
            <person name="Wang Y."/>
            <person name="Wang D."/>
            <person name="Huang X."/>
            <person name="Wang R."/>
            <person name="Lv J."/>
            <person name="Li Y."/>
            <person name="Zhang Z."/>
            <person name="Liu B."/>
            <person name="Lu W."/>
            <person name="Hui Y."/>
            <person name="Liang J."/>
            <person name="Zhou Z."/>
            <person name="Hou R."/>
            <person name="Li X."/>
            <person name="Liu Y."/>
            <person name="Li H."/>
            <person name="Ning X."/>
            <person name="Lin Y."/>
            <person name="Zhao L."/>
            <person name="Xing Q."/>
            <person name="Dou J."/>
            <person name="Li Y."/>
            <person name="Mao J."/>
            <person name="Guo H."/>
            <person name="Dou H."/>
            <person name="Li T."/>
            <person name="Mu C."/>
            <person name="Jiang W."/>
            <person name="Fu Q."/>
            <person name="Fu X."/>
            <person name="Miao Y."/>
            <person name="Liu J."/>
            <person name="Yu Q."/>
            <person name="Li R."/>
            <person name="Liao H."/>
            <person name="Li X."/>
            <person name="Kong Y."/>
            <person name="Jiang Z."/>
            <person name="Chourrout D."/>
            <person name="Li R."/>
            <person name="Bao Z."/>
        </authorList>
    </citation>
    <scope>NUCLEOTIDE SEQUENCE [LARGE SCALE GENOMIC DNA]</scope>
    <source>
        <strain evidence="7 8">PY_sf001</strain>
    </source>
</reference>
<protein>
    <submittedName>
        <fullName evidence="7">Integrator complex subunit 9</fullName>
    </submittedName>
</protein>
<comment type="similarity">
    <text evidence="3">Belongs to the metallo-beta-lactamase superfamily. RNA-metabolizing metallo-beta-lactamase-like family. INTS9 subfamily.</text>
</comment>
<accession>A0A210Q567</accession>
<dbReference type="Pfam" id="PF16661">
    <property type="entry name" value="Lactamase_B_6"/>
    <property type="match status" value="1"/>
</dbReference>
<dbReference type="PANTHER" id="PTHR46094">
    <property type="entry name" value="INTEGRATOR COMPLEX SUBUNIT 9"/>
    <property type="match status" value="1"/>
</dbReference>
<evidence type="ECO:0000256" key="1">
    <source>
        <dbReference type="ARBA" id="ARBA00004123"/>
    </source>
</evidence>
<dbReference type="SUPFAM" id="SSF56281">
    <property type="entry name" value="Metallo-hydrolase/oxidoreductase"/>
    <property type="match status" value="1"/>
</dbReference>
<dbReference type="InterPro" id="IPR036866">
    <property type="entry name" value="RibonucZ/Hydroxyglut_hydro"/>
</dbReference>
<dbReference type="Pfam" id="PF21382">
    <property type="entry name" value="IntS9_C"/>
    <property type="match status" value="1"/>
</dbReference>
<dbReference type="AlphaFoldDB" id="A0A210Q567"/>